<evidence type="ECO:0000256" key="2">
    <source>
        <dbReference type="ARBA" id="ARBA00022741"/>
    </source>
</evidence>
<dbReference type="Proteomes" id="UP000327294">
    <property type="component" value="Chromosome"/>
</dbReference>
<name>A0A5P8JYZ8_9ACTN</name>
<dbReference type="Pfam" id="PF00005">
    <property type="entry name" value="ABC_tran"/>
    <property type="match status" value="1"/>
</dbReference>
<keyword evidence="6" id="KW-1185">Reference proteome</keyword>
<dbReference type="EMBL" id="CP045096">
    <property type="protein sequence ID" value="QFQ95649.1"/>
    <property type="molecule type" value="Genomic_DNA"/>
</dbReference>
<accession>A0A5P8JYZ8</accession>
<evidence type="ECO:0000259" key="4">
    <source>
        <dbReference type="PROSITE" id="PS50893"/>
    </source>
</evidence>
<dbReference type="AlphaFoldDB" id="A0A5P8JYZ8"/>
<keyword evidence="3 5" id="KW-0067">ATP-binding</keyword>
<dbReference type="InterPro" id="IPR003439">
    <property type="entry name" value="ABC_transporter-like_ATP-bd"/>
</dbReference>
<sequence length="258" mass="28474">MTSTQTAALAVRIEDMQIQFGSETIMSDFHLDVQEGEFLCVLGASGCGKSTTLRILGDLIPPKAGEVTVFGKPPHEAWSELAYVFQSPRLLPWLSARDNVVLGMTLRGMRGRRREFREVAEEKLSLLGLSHVSRKPAHQLSGGEKQRVAIARAVAVQPRMLLMDEPLSALDIKTRTKLRADLVTLWERTGTTIVFVTHDVEEAVALGTRVVVLSSRPAEVIHDVRVDAAQPRDLSSMDMVDLRRELTRGLDPAEITGV</sequence>
<keyword evidence="2" id="KW-0547">Nucleotide-binding</keyword>
<evidence type="ECO:0000256" key="1">
    <source>
        <dbReference type="ARBA" id="ARBA00022448"/>
    </source>
</evidence>
<dbReference type="InterPro" id="IPR027417">
    <property type="entry name" value="P-loop_NTPase"/>
</dbReference>
<dbReference type="RefSeq" id="WP_152167181.1">
    <property type="nucleotide sequence ID" value="NZ_CP045096.1"/>
</dbReference>
<dbReference type="PANTHER" id="PTHR42788:SF13">
    <property type="entry name" value="ALIPHATIC SULFONATES IMPORT ATP-BINDING PROTEIN SSUB"/>
    <property type="match status" value="1"/>
</dbReference>
<dbReference type="InterPro" id="IPR017871">
    <property type="entry name" value="ABC_transporter-like_CS"/>
</dbReference>
<dbReference type="PROSITE" id="PS50893">
    <property type="entry name" value="ABC_TRANSPORTER_2"/>
    <property type="match status" value="1"/>
</dbReference>
<dbReference type="SUPFAM" id="SSF52540">
    <property type="entry name" value="P-loop containing nucleoside triphosphate hydrolases"/>
    <property type="match status" value="1"/>
</dbReference>
<dbReference type="InterPro" id="IPR050166">
    <property type="entry name" value="ABC_transporter_ATP-bind"/>
</dbReference>
<dbReference type="PANTHER" id="PTHR42788">
    <property type="entry name" value="TAURINE IMPORT ATP-BINDING PROTEIN-RELATED"/>
    <property type="match status" value="1"/>
</dbReference>
<protein>
    <submittedName>
        <fullName evidence="5">ABC transporter ATP-binding protein</fullName>
    </submittedName>
</protein>
<dbReference type="GO" id="GO:0016887">
    <property type="term" value="F:ATP hydrolysis activity"/>
    <property type="evidence" value="ECO:0007669"/>
    <property type="project" value="InterPro"/>
</dbReference>
<dbReference type="KEGG" id="sphv:F9278_05005"/>
<dbReference type="Gene3D" id="3.40.50.300">
    <property type="entry name" value="P-loop containing nucleotide triphosphate hydrolases"/>
    <property type="match status" value="1"/>
</dbReference>
<organism evidence="5 6">
    <name type="scientific">Streptomyces phaeolivaceus</name>
    <dbReference type="NCBI Taxonomy" id="2653200"/>
    <lineage>
        <taxon>Bacteria</taxon>
        <taxon>Bacillati</taxon>
        <taxon>Actinomycetota</taxon>
        <taxon>Actinomycetes</taxon>
        <taxon>Kitasatosporales</taxon>
        <taxon>Streptomycetaceae</taxon>
        <taxon>Streptomyces</taxon>
    </lineage>
</organism>
<evidence type="ECO:0000313" key="6">
    <source>
        <dbReference type="Proteomes" id="UP000327294"/>
    </source>
</evidence>
<reference evidence="5 6" key="1">
    <citation type="submission" date="2019-10" db="EMBL/GenBank/DDBJ databases">
        <title>Streptomyces sp. strain GY16 isolated from leaves of Broussonetia papyrifera.</title>
        <authorList>
            <person name="Mo P."/>
        </authorList>
    </citation>
    <scope>NUCLEOTIDE SEQUENCE [LARGE SCALE GENOMIC DNA]</scope>
    <source>
        <strain evidence="5 6">GY16</strain>
    </source>
</reference>
<feature type="domain" description="ABC transporter" evidence="4">
    <location>
        <begin position="11"/>
        <end position="240"/>
    </location>
</feature>
<dbReference type="GO" id="GO:0005524">
    <property type="term" value="F:ATP binding"/>
    <property type="evidence" value="ECO:0007669"/>
    <property type="project" value="UniProtKB-KW"/>
</dbReference>
<evidence type="ECO:0000313" key="5">
    <source>
        <dbReference type="EMBL" id="QFQ95649.1"/>
    </source>
</evidence>
<dbReference type="InterPro" id="IPR003593">
    <property type="entry name" value="AAA+_ATPase"/>
</dbReference>
<dbReference type="PROSITE" id="PS00211">
    <property type="entry name" value="ABC_TRANSPORTER_1"/>
    <property type="match status" value="1"/>
</dbReference>
<gene>
    <name evidence="5" type="ORF">F9278_05005</name>
</gene>
<dbReference type="CDD" id="cd03293">
    <property type="entry name" value="ABC_NrtD_SsuB_transporters"/>
    <property type="match status" value="1"/>
</dbReference>
<keyword evidence="1" id="KW-0813">Transport</keyword>
<proteinExistence type="predicted"/>
<dbReference type="SMART" id="SM00382">
    <property type="entry name" value="AAA"/>
    <property type="match status" value="1"/>
</dbReference>
<evidence type="ECO:0000256" key="3">
    <source>
        <dbReference type="ARBA" id="ARBA00022840"/>
    </source>
</evidence>